<dbReference type="EMBL" id="JACGWO010000010">
    <property type="protein sequence ID" value="KAK4417182.1"/>
    <property type="molecule type" value="Genomic_DNA"/>
</dbReference>
<evidence type="ECO:0000256" key="1">
    <source>
        <dbReference type="SAM" id="MobiDB-lite"/>
    </source>
</evidence>
<dbReference type="AlphaFoldDB" id="A0AAE2CCM1"/>
<feature type="transmembrane region" description="Helical" evidence="2">
    <location>
        <begin position="76"/>
        <end position="101"/>
    </location>
</feature>
<feature type="region of interest" description="Disordered" evidence="1">
    <location>
        <begin position="111"/>
        <end position="131"/>
    </location>
</feature>
<keyword evidence="2" id="KW-1133">Transmembrane helix</keyword>
<reference evidence="3" key="1">
    <citation type="submission" date="2020-06" db="EMBL/GenBank/DDBJ databases">
        <authorList>
            <person name="Li T."/>
            <person name="Hu X."/>
            <person name="Zhang T."/>
            <person name="Song X."/>
            <person name="Zhang H."/>
            <person name="Dai N."/>
            <person name="Sheng W."/>
            <person name="Hou X."/>
            <person name="Wei L."/>
        </authorList>
    </citation>
    <scope>NUCLEOTIDE SEQUENCE</scope>
    <source>
        <strain evidence="3">3651</strain>
        <tissue evidence="3">Leaf</tissue>
    </source>
</reference>
<evidence type="ECO:0000313" key="4">
    <source>
        <dbReference type="Proteomes" id="UP001293254"/>
    </source>
</evidence>
<gene>
    <name evidence="3" type="ORF">Salat_2543800</name>
</gene>
<reference evidence="3" key="2">
    <citation type="journal article" date="2024" name="Plant">
        <title>Genomic evolution and insights into agronomic trait innovations of Sesamum species.</title>
        <authorList>
            <person name="Miao H."/>
            <person name="Wang L."/>
            <person name="Qu L."/>
            <person name="Liu H."/>
            <person name="Sun Y."/>
            <person name="Le M."/>
            <person name="Wang Q."/>
            <person name="Wei S."/>
            <person name="Zheng Y."/>
            <person name="Lin W."/>
            <person name="Duan Y."/>
            <person name="Cao H."/>
            <person name="Xiong S."/>
            <person name="Wang X."/>
            <person name="Wei L."/>
            <person name="Li C."/>
            <person name="Ma Q."/>
            <person name="Ju M."/>
            <person name="Zhao R."/>
            <person name="Li G."/>
            <person name="Mu C."/>
            <person name="Tian Q."/>
            <person name="Mei H."/>
            <person name="Zhang T."/>
            <person name="Gao T."/>
            <person name="Zhang H."/>
        </authorList>
    </citation>
    <scope>NUCLEOTIDE SEQUENCE</scope>
    <source>
        <strain evidence="3">3651</strain>
    </source>
</reference>
<comment type="caution">
    <text evidence="3">The sequence shown here is derived from an EMBL/GenBank/DDBJ whole genome shotgun (WGS) entry which is preliminary data.</text>
</comment>
<name>A0AAE2CCM1_9LAMI</name>
<organism evidence="3 4">
    <name type="scientific">Sesamum alatum</name>
    <dbReference type="NCBI Taxonomy" id="300844"/>
    <lineage>
        <taxon>Eukaryota</taxon>
        <taxon>Viridiplantae</taxon>
        <taxon>Streptophyta</taxon>
        <taxon>Embryophyta</taxon>
        <taxon>Tracheophyta</taxon>
        <taxon>Spermatophyta</taxon>
        <taxon>Magnoliopsida</taxon>
        <taxon>eudicotyledons</taxon>
        <taxon>Gunneridae</taxon>
        <taxon>Pentapetalae</taxon>
        <taxon>asterids</taxon>
        <taxon>lamiids</taxon>
        <taxon>Lamiales</taxon>
        <taxon>Pedaliaceae</taxon>
        <taxon>Sesamum</taxon>
    </lineage>
</organism>
<evidence type="ECO:0000313" key="3">
    <source>
        <dbReference type="EMBL" id="KAK4417182.1"/>
    </source>
</evidence>
<dbReference type="Proteomes" id="UP001293254">
    <property type="component" value="Unassembled WGS sequence"/>
</dbReference>
<keyword evidence="2" id="KW-0812">Transmembrane</keyword>
<keyword evidence="4" id="KW-1185">Reference proteome</keyword>
<accession>A0AAE2CCM1</accession>
<sequence>MSSSKASSQQNNHVGASKDGVIVLPFKFLLKLGAKKETQVVEKDLLDHNMIHSLSKSPSAEIATVMMSLIEKSYRIPWLIWIQLVVMILLILLLFFGFTVFTSDSSNSSSVAAGTSPQTAPPTHLNNPTSSNRIIKEKTIKDALQFLREAVS</sequence>
<evidence type="ECO:0000256" key="2">
    <source>
        <dbReference type="SAM" id="Phobius"/>
    </source>
</evidence>
<proteinExistence type="predicted"/>
<protein>
    <submittedName>
        <fullName evidence="3">Uncharacterized protein</fullName>
    </submittedName>
</protein>
<keyword evidence="2" id="KW-0472">Membrane</keyword>